<gene>
    <name evidence="1" type="ORF">AQI94_35405</name>
</gene>
<comment type="caution">
    <text evidence="1">The sequence shown here is derived from an EMBL/GenBank/DDBJ whole genome shotgun (WGS) entry which is preliminary data.</text>
</comment>
<dbReference type="EMBL" id="LMWM01000041">
    <property type="protein sequence ID" value="KUM83847.1"/>
    <property type="molecule type" value="Genomic_DNA"/>
</dbReference>
<dbReference type="SUPFAM" id="SSF48576">
    <property type="entry name" value="Terpenoid synthases"/>
    <property type="match status" value="1"/>
</dbReference>
<evidence type="ECO:0008006" key="3">
    <source>
        <dbReference type="Google" id="ProtNLM"/>
    </source>
</evidence>
<evidence type="ECO:0000313" key="2">
    <source>
        <dbReference type="Proteomes" id="UP000053039"/>
    </source>
</evidence>
<dbReference type="Proteomes" id="UP000053039">
    <property type="component" value="Unassembled WGS sequence"/>
</dbReference>
<accession>A0A101MZM0</accession>
<name>A0A101MZM0_9ACTN</name>
<evidence type="ECO:0000313" key="1">
    <source>
        <dbReference type="EMBL" id="KUM83847.1"/>
    </source>
</evidence>
<reference evidence="1 2" key="1">
    <citation type="submission" date="2015-10" db="EMBL/GenBank/DDBJ databases">
        <title>Draft genome sequence of Streptomyces pseudovenezuelae DSM 40212, type strain for the species Streptomyces pseudovenezuelae.</title>
        <authorList>
            <person name="Ruckert C."/>
            <person name="Winkler A."/>
            <person name="Kalinowski J."/>
            <person name="Kampfer P."/>
            <person name="Glaeser S."/>
        </authorList>
    </citation>
    <scope>NUCLEOTIDE SEQUENCE [LARGE SCALE GENOMIC DNA]</scope>
    <source>
        <strain evidence="1 2">DSM 40212</strain>
    </source>
</reference>
<dbReference type="OrthoDB" id="2989600at2"/>
<protein>
    <recommendedName>
        <fullName evidence="3">Terpene synthase</fullName>
    </recommendedName>
</protein>
<dbReference type="Gene3D" id="1.10.600.10">
    <property type="entry name" value="Farnesyl Diphosphate Synthase"/>
    <property type="match status" value="1"/>
</dbReference>
<dbReference type="Pfam" id="PF19086">
    <property type="entry name" value="Terpene_syn_C_2"/>
    <property type="match status" value="1"/>
</dbReference>
<proteinExistence type="predicted"/>
<dbReference type="AlphaFoldDB" id="A0A101MZM0"/>
<organism evidence="1 2">
    <name type="scientific">Streptomyces pseudovenezuelae</name>
    <dbReference type="NCBI Taxonomy" id="67350"/>
    <lineage>
        <taxon>Bacteria</taxon>
        <taxon>Bacillati</taxon>
        <taxon>Actinomycetota</taxon>
        <taxon>Actinomycetes</taxon>
        <taxon>Kitasatosporales</taxon>
        <taxon>Streptomycetaceae</taxon>
        <taxon>Streptomyces</taxon>
        <taxon>Streptomyces aurantiacus group</taxon>
    </lineage>
</organism>
<sequence length="269" mass="30686">MYHVYAWMFALDLLFVRTFKADRDLAGARAMVDRLPLFMPLDGTAHTMPEPENPIERSLADIWLRLAPTRSTAWKRDMLKAQMQYADGQCWELECIRNGRIPDPAEYLVRRRGSYGGPVGVCLAEHVAGAEVPVRVRRSRPFRALMDAWTDIQALHNDIRSYRREVEDEDETCNSVLVFAKFLELTIDQAAASVTRLRTARLSEYEHLEATQLPELCDQLRLDSADREQVSAVMKALRDHLTGFHVWQDSATRYQAPAPGQGPTKRLGS</sequence>
<dbReference type="InterPro" id="IPR008949">
    <property type="entry name" value="Isoprenoid_synthase_dom_sf"/>
</dbReference>